<dbReference type="Pfam" id="PF01488">
    <property type="entry name" value="Shikimate_DH"/>
    <property type="match status" value="1"/>
</dbReference>
<dbReference type="GO" id="GO:0050661">
    <property type="term" value="F:NADP binding"/>
    <property type="evidence" value="ECO:0007669"/>
    <property type="project" value="InterPro"/>
</dbReference>
<dbReference type="PANTHER" id="PTHR21089:SF1">
    <property type="entry name" value="BIFUNCTIONAL 3-DEHYDROQUINATE DEHYDRATASE_SHIKIMATE DEHYDROGENASE, CHLOROPLASTIC"/>
    <property type="match status" value="1"/>
</dbReference>
<evidence type="ECO:0000256" key="5">
    <source>
        <dbReference type="ARBA" id="ARBA00023141"/>
    </source>
</evidence>
<keyword evidence="2" id="KW-0028">Amino-acid biosynthesis</keyword>
<dbReference type="GO" id="GO:0005829">
    <property type="term" value="C:cytosol"/>
    <property type="evidence" value="ECO:0007669"/>
    <property type="project" value="TreeGrafter"/>
</dbReference>
<dbReference type="InterPro" id="IPR011342">
    <property type="entry name" value="Shikimate_DH"/>
</dbReference>
<dbReference type="InterPro" id="IPR041121">
    <property type="entry name" value="SDH_C"/>
</dbReference>
<feature type="domain" description="SDH C-terminal" evidence="8">
    <location>
        <begin position="249"/>
        <end position="278"/>
    </location>
</feature>
<dbReference type="GO" id="GO:0004764">
    <property type="term" value="F:shikimate 3-dehydrogenase (NADP+) activity"/>
    <property type="evidence" value="ECO:0007669"/>
    <property type="project" value="UniProtKB-EC"/>
</dbReference>
<feature type="domain" description="Quinate/shikimate 5-dehydrogenase/glutamyl-tRNA reductase" evidence="6">
    <location>
        <begin position="126"/>
        <end position="203"/>
    </location>
</feature>
<dbReference type="Pfam" id="PF08501">
    <property type="entry name" value="Shikimate_dh_N"/>
    <property type="match status" value="1"/>
</dbReference>
<dbReference type="GO" id="GO:0009073">
    <property type="term" value="P:aromatic amino acid family biosynthetic process"/>
    <property type="evidence" value="ECO:0007669"/>
    <property type="project" value="UniProtKB-KW"/>
</dbReference>
<keyword evidence="3" id="KW-0521">NADP</keyword>
<dbReference type="HAMAP" id="MF_00222">
    <property type="entry name" value="Shikimate_DH_AroE"/>
    <property type="match status" value="1"/>
</dbReference>
<sequence length="282" mass="30293">MSSLFDFDARPDAYAVMGNPISHSKSPLIHAAFAQQTQQRLDYSAIQVDAGGFEQAVGNFRASGGKGLNITVPFKQEAWEFVDERSERAVQAGAVNTISFNDDGSCMGDNTDGVGLVRDLIENHSIELAGKRILILGAGGAVRGVLGPMLAQQPSEIVIANRTEEKAIALANEFNRGDQLRGCGFPSIDDQPFDIIINGTAASLQGDLPPVPATAISNNTCCYDMMYGKEPTVFMAWASEHRALKVLDGLGMLVEQAAESFFIWRGVRPDTREVIASVKAAL</sequence>
<dbReference type="NCBIfam" id="NF001310">
    <property type="entry name" value="PRK00258.1-2"/>
    <property type="match status" value="1"/>
</dbReference>
<dbReference type="UniPathway" id="UPA00053">
    <property type="reaction ID" value="UER00087"/>
</dbReference>
<dbReference type="CDD" id="cd01065">
    <property type="entry name" value="NAD_bind_Shikimate_DH"/>
    <property type="match status" value="1"/>
</dbReference>
<evidence type="ECO:0000313" key="9">
    <source>
        <dbReference type="EMBL" id="VAW90519.1"/>
    </source>
</evidence>
<dbReference type="SUPFAM" id="SSF53223">
    <property type="entry name" value="Aminoacid dehydrogenase-like, N-terminal domain"/>
    <property type="match status" value="1"/>
</dbReference>
<name>A0A3B0ZX68_9ZZZZ</name>
<dbReference type="EMBL" id="UOFQ01000204">
    <property type="protein sequence ID" value="VAW90519.1"/>
    <property type="molecule type" value="Genomic_DNA"/>
</dbReference>
<dbReference type="GO" id="GO:0009423">
    <property type="term" value="P:chorismate biosynthetic process"/>
    <property type="evidence" value="ECO:0007669"/>
    <property type="project" value="UniProtKB-UniPathway"/>
</dbReference>
<dbReference type="GO" id="GO:0019632">
    <property type="term" value="P:shikimate metabolic process"/>
    <property type="evidence" value="ECO:0007669"/>
    <property type="project" value="InterPro"/>
</dbReference>
<protein>
    <recommendedName>
        <fullName evidence="1">shikimate dehydrogenase (NADP(+))</fullName>
        <ecNumber evidence="1">1.1.1.25</ecNumber>
    </recommendedName>
</protein>
<evidence type="ECO:0000259" key="8">
    <source>
        <dbReference type="Pfam" id="PF18317"/>
    </source>
</evidence>
<dbReference type="FunFam" id="3.40.50.720:FF:000104">
    <property type="entry name" value="Shikimate dehydrogenase (NADP(+))"/>
    <property type="match status" value="1"/>
</dbReference>
<dbReference type="AlphaFoldDB" id="A0A3B0ZX68"/>
<evidence type="ECO:0000256" key="2">
    <source>
        <dbReference type="ARBA" id="ARBA00022605"/>
    </source>
</evidence>
<dbReference type="InterPro" id="IPR046346">
    <property type="entry name" value="Aminoacid_DH-like_N_sf"/>
</dbReference>
<gene>
    <name evidence="9" type="ORF">MNBD_GAMMA17-2258</name>
</gene>
<evidence type="ECO:0000256" key="1">
    <source>
        <dbReference type="ARBA" id="ARBA00012962"/>
    </source>
</evidence>
<dbReference type="InterPro" id="IPR006151">
    <property type="entry name" value="Shikm_DH/Glu-tRNA_Rdtase"/>
</dbReference>
<dbReference type="Gene3D" id="3.40.50.720">
    <property type="entry name" value="NAD(P)-binding Rossmann-like Domain"/>
    <property type="match status" value="1"/>
</dbReference>
<proteinExistence type="inferred from homology"/>
<evidence type="ECO:0000256" key="3">
    <source>
        <dbReference type="ARBA" id="ARBA00022857"/>
    </source>
</evidence>
<evidence type="ECO:0000256" key="4">
    <source>
        <dbReference type="ARBA" id="ARBA00023002"/>
    </source>
</evidence>
<dbReference type="FunFam" id="3.40.50.10860:FF:000006">
    <property type="entry name" value="Shikimate dehydrogenase (NADP(+))"/>
    <property type="match status" value="1"/>
</dbReference>
<keyword evidence="5" id="KW-0057">Aromatic amino acid biosynthesis</keyword>
<dbReference type="InterPro" id="IPR013708">
    <property type="entry name" value="Shikimate_DH-bd_N"/>
</dbReference>
<keyword evidence="4 9" id="KW-0560">Oxidoreductase</keyword>
<reference evidence="9" key="1">
    <citation type="submission" date="2018-06" db="EMBL/GenBank/DDBJ databases">
        <authorList>
            <person name="Zhirakovskaya E."/>
        </authorList>
    </citation>
    <scope>NUCLEOTIDE SEQUENCE</scope>
</reference>
<dbReference type="EC" id="1.1.1.25" evidence="1"/>
<evidence type="ECO:0000259" key="7">
    <source>
        <dbReference type="Pfam" id="PF08501"/>
    </source>
</evidence>
<dbReference type="InterPro" id="IPR022893">
    <property type="entry name" value="Shikimate_DH_fam"/>
</dbReference>
<dbReference type="SUPFAM" id="SSF51735">
    <property type="entry name" value="NAD(P)-binding Rossmann-fold domains"/>
    <property type="match status" value="1"/>
</dbReference>
<evidence type="ECO:0000259" key="6">
    <source>
        <dbReference type="Pfam" id="PF01488"/>
    </source>
</evidence>
<organism evidence="9">
    <name type="scientific">hydrothermal vent metagenome</name>
    <dbReference type="NCBI Taxonomy" id="652676"/>
    <lineage>
        <taxon>unclassified sequences</taxon>
        <taxon>metagenomes</taxon>
        <taxon>ecological metagenomes</taxon>
    </lineage>
</organism>
<feature type="domain" description="Shikimate dehydrogenase substrate binding N-terminal" evidence="7">
    <location>
        <begin position="16"/>
        <end position="98"/>
    </location>
</feature>
<accession>A0A3B0ZX68</accession>
<dbReference type="PANTHER" id="PTHR21089">
    <property type="entry name" value="SHIKIMATE DEHYDROGENASE"/>
    <property type="match status" value="1"/>
</dbReference>
<dbReference type="Pfam" id="PF18317">
    <property type="entry name" value="SDH_C"/>
    <property type="match status" value="1"/>
</dbReference>
<dbReference type="InterPro" id="IPR036291">
    <property type="entry name" value="NAD(P)-bd_dom_sf"/>
</dbReference>
<dbReference type="NCBIfam" id="TIGR00507">
    <property type="entry name" value="aroE"/>
    <property type="match status" value="1"/>
</dbReference>
<dbReference type="GO" id="GO:0008652">
    <property type="term" value="P:amino acid biosynthetic process"/>
    <property type="evidence" value="ECO:0007669"/>
    <property type="project" value="UniProtKB-KW"/>
</dbReference>
<dbReference type="Gene3D" id="3.40.50.10860">
    <property type="entry name" value="Leucine Dehydrogenase, chain A, domain 1"/>
    <property type="match status" value="1"/>
</dbReference>